<dbReference type="AlphaFoldDB" id="A0A4U5X313"/>
<name>A0A4U5X313_STRGB</name>
<dbReference type="CDD" id="cd07043">
    <property type="entry name" value="STAS_anti-anti-sigma_factors"/>
    <property type="match status" value="1"/>
</dbReference>
<evidence type="ECO:0000313" key="3">
    <source>
        <dbReference type="Proteomes" id="UP000308632"/>
    </source>
</evidence>
<dbReference type="Pfam" id="PF01740">
    <property type="entry name" value="STAS"/>
    <property type="match status" value="1"/>
</dbReference>
<dbReference type="PROSITE" id="PS50801">
    <property type="entry name" value="STAS"/>
    <property type="match status" value="1"/>
</dbReference>
<dbReference type="SUPFAM" id="SSF52091">
    <property type="entry name" value="SpoIIaa-like"/>
    <property type="match status" value="1"/>
</dbReference>
<dbReference type="EMBL" id="SZPR01000012">
    <property type="protein sequence ID" value="TKT09150.1"/>
    <property type="molecule type" value="Genomic_DNA"/>
</dbReference>
<dbReference type="InterPro" id="IPR036513">
    <property type="entry name" value="STAS_dom_sf"/>
</dbReference>
<accession>A0A4U5X313</accession>
<proteinExistence type="predicted"/>
<gene>
    <name evidence="2" type="ORF">E4U92_13860</name>
</gene>
<evidence type="ECO:0000259" key="1">
    <source>
        <dbReference type="PROSITE" id="PS50801"/>
    </source>
</evidence>
<feature type="domain" description="STAS" evidence="1">
    <location>
        <begin position="43"/>
        <end position="92"/>
    </location>
</feature>
<sequence length="111" mass="11620">MSSGTCDHCQVRVPLKGWLSPGGGELGSALFSALRVDPLPCLVVLDPSGLTFCDSSGPNLLPRVRLEAEDRSITLRLVCRGATVLRLLRTTGTDSLSTSVTAQGPCRGGQP</sequence>
<organism evidence="2 3">
    <name type="scientific">Streptomyces galbus</name>
    <dbReference type="NCBI Taxonomy" id="33898"/>
    <lineage>
        <taxon>Bacteria</taxon>
        <taxon>Bacillati</taxon>
        <taxon>Actinomycetota</taxon>
        <taxon>Actinomycetes</taxon>
        <taxon>Kitasatosporales</taxon>
        <taxon>Streptomycetaceae</taxon>
        <taxon>Streptomyces</taxon>
    </lineage>
</organism>
<evidence type="ECO:0000313" key="2">
    <source>
        <dbReference type="EMBL" id="TKT09150.1"/>
    </source>
</evidence>
<dbReference type="InterPro" id="IPR002645">
    <property type="entry name" value="STAS_dom"/>
</dbReference>
<protein>
    <submittedName>
        <fullName evidence="2">STAS domain-containing protein</fullName>
    </submittedName>
</protein>
<comment type="caution">
    <text evidence="2">The sequence shown here is derived from an EMBL/GenBank/DDBJ whole genome shotgun (WGS) entry which is preliminary data.</text>
</comment>
<dbReference type="Proteomes" id="UP000308632">
    <property type="component" value="Unassembled WGS sequence"/>
</dbReference>
<dbReference type="Gene3D" id="3.30.750.24">
    <property type="entry name" value="STAS domain"/>
    <property type="match status" value="1"/>
</dbReference>
<reference evidence="2 3" key="1">
    <citation type="submission" date="2019-04" db="EMBL/GenBank/DDBJ databases">
        <title>Streptomyces lasaliensis sp.nov., an Actinomycete isolated from soil which produces the polyether antibiotic lasalocid.</title>
        <authorList>
            <person name="Erwin G."/>
            <person name="Haber C."/>
        </authorList>
    </citation>
    <scope>NUCLEOTIDE SEQUENCE [LARGE SCALE GENOMIC DNA]</scope>
    <source>
        <strain evidence="2 3">DSM 40089</strain>
    </source>
</reference>